<accession>A0A8E2JTF7</accession>
<reference evidence="2 3" key="1">
    <citation type="journal article" date="2016" name="Nat. Commun.">
        <title>Ectomycorrhizal ecology is imprinted in the genome of the dominant symbiotic fungus Cenococcum geophilum.</title>
        <authorList>
            <consortium name="DOE Joint Genome Institute"/>
            <person name="Peter M."/>
            <person name="Kohler A."/>
            <person name="Ohm R.A."/>
            <person name="Kuo A."/>
            <person name="Krutzmann J."/>
            <person name="Morin E."/>
            <person name="Arend M."/>
            <person name="Barry K.W."/>
            <person name="Binder M."/>
            <person name="Choi C."/>
            <person name="Clum A."/>
            <person name="Copeland A."/>
            <person name="Grisel N."/>
            <person name="Haridas S."/>
            <person name="Kipfer T."/>
            <person name="LaButti K."/>
            <person name="Lindquist E."/>
            <person name="Lipzen A."/>
            <person name="Maire R."/>
            <person name="Meier B."/>
            <person name="Mihaltcheva S."/>
            <person name="Molinier V."/>
            <person name="Murat C."/>
            <person name="Poggeler S."/>
            <person name="Quandt C.A."/>
            <person name="Sperisen C."/>
            <person name="Tritt A."/>
            <person name="Tisserant E."/>
            <person name="Crous P.W."/>
            <person name="Henrissat B."/>
            <person name="Nehls U."/>
            <person name="Egli S."/>
            <person name="Spatafora J.W."/>
            <person name="Grigoriev I.V."/>
            <person name="Martin F.M."/>
        </authorList>
    </citation>
    <scope>NUCLEOTIDE SEQUENCE [LARGE SCALE GENOMIC DNA]</scope>
    <source>
        <strain evidence="2 3">CBS 207.34</strain>
    </source>
</reference>
<dbReference type="NCBIfam" id="TIGR01550">
    <property type="entry name" value="DOC_P1"/>
    <property type="match status" value="1"/>
</dbReference>
<dbReference type="PANTHER" id="PTHR39426">
    <property type="entry name" value="HOMOLOGY TO DEATH-ON-CURING PROTEIN OF PHAGE P1"/>
    <property type="match status" value="1"/>
</dbReference>
<proteinExistence type="predicted"/>
<keyword evidence="3" id="KW-1185">Reference proteome</keyword>
<dbReference type="InterPro" id="IPR053737">
    <property type="entry name" value="Type_II_TA_Toxin"/>
</dbReference>
<dbReference type="InterPro" id="IPR006440">
    <property type="entry name" value="Doc"/>
</dbReference>
<dbReference type="SUPFAM" id="SSF140931">
    <property type="entry name" value="Fic-like"/>
    <property type="match status" value="1"/>
</dbReference>
<evidence type="ECO:0000259" key="1">
    <source>
        <dbReference type="PROSITE" id="PS51459"/>
    </source>
</evidence>
<organism evidence="2 3">
    <name type="scientific">Glonium stellatum</name>
    <dbReference type="NCBI Taxonomy" id="574774"/>
    <lineage>
        <taxon>Eukaryota</taxon>
        <taxon>Fungi</taxon>
        <taxon>Dikarya</taxon>
        <taxon>Ascomycota</taxon>
        <taxon>Pezizomycotina</taxon>
        <taxon>Dothideomycetes</taxon>
        <taxon>Pleosporomycetidae</taxon>
        <taxon>Gloniales</taxon>
        <taxon>Gloniaceae</taxon>
        <taxon>Glonium</taxon>
    </lineage>
</organism>
<dbReference type="PROSITE" id="PS51459">
    <property type="entry name" value="FIDO"/>
    <property type="match status" value="1"/>
</dbReference>
<dbReference type="Pfam" id="PF02661">
    <property type="entry name" value="Fic"/>
    <property type="match status" value="1"/>
</dbReference>
<dbReference type="AlphaFoldDB" id="A0A8E2JTF7"/>
<dbReference type="InterPro" id="IPR036597">
    <property type="entry name" value="Fido-like_dom_sf"/>
</dbReference>
<dbReference type="PANTHER" id="PTHR39426:SF1">
    <property type="entry name" value="HOMOLOGY TO DEATH-ON-CURING PROTEIN OF PHAGE P1"/>
    <property type="match status" value="1"/>
</dbReference>
<dbReference type="InterPro" id="IPR003812">
    <property type="entry name" value="Fido"/>
</dbReference>
<name>A0A8E2JTF7_9PEZI</name>
<sequence length="153" mass="17144">MTSNVVKFRFLTAAQVIRLHNTLITSAQPTQPSMLESAVQSPISIKHYTNQQNVFQLAASLSEKIIKNHAFQDGNKRTALVAADMFLKINGYRLQKVPLQPGAAKQPLEDALVAVCTDKWTAEQLGQYYQQVATAIEEWTPDIMAYKNEATEY</sequence>
<dbReference type="GO" id="GO:0016301">
    <property type="term" value="F:kinase activity"/>
    <property type="evidence" value="ECO:0007669"/>
    <property type="project" value="InterPro"/>
</dbReference>
<evidence type="ECO:0000313" key="3">
    <source>
        <dbReference type="Proteomes" id="UP000250140"/>
    </source>
</evidence>
<dbReference type="Gene3D" id="1.20.120.1870">
    <property type="entry name" value="Fic/DOC protein, Fido domain"/>
    <property type="match status" value="1"/>
</dbReference>
<evidence type="ECO:0000313" key="2">
    <source>
        <dbReference type="EMBL" id="OCL08853.1"/>
    </source>
</evidence>
<dbReference type="Proteomes" id="UP000250140">
    <property type="component" value="Unassembled WGS sequence"/>
</dbReference>
<feature type="domain" description="Fido" evidence="1">
    <location>
        <begin position="11"/>
        <end position="131"/>
    </location>
</feature>
<protein>
    <submittedName>
        <fullName evidence="2">DOC family protein</fullName>
    </submittedName>
</protein>
<dbReference type="OrthoDB" id="3049701at2759"/>
<gene>
    <name evidence="2" type="ORF">AOQ84DRAFT_32933</name>
</gene>
<dbReference type="EMBL" id="KV749575">
    <property type="protein sequence ID" value="OCL08853.1"/>
    <property type="molecule type" value="Genomic_DNA"/>
</dbReference>